<reference evidence="1" key="1">
    <citation type="submission" date="2020-08" db="EMBL/GenBank/DDBJ databases">
        <title>Multicomponent nature underlies the extraordinary mechanical properties of spider dragline silk.</title>
        <authorList>
            <person name="Kono N."/>
            <person name="Nakamura H."/>
            <person name="Mori M."/>
            <person name="Yoshida Y."/>
            <person name="Ohtoshi R."/>
            <person name="Malay A.D."/>
            <person name="Moran D.A.P."/>
            <person name="Tomita M."/>
            <person name="Numata K."/>
            <person name="Arakawa K."/>
        </authorList>
    </citation>
    <scope>NUCLEOTIDE SEQUENCE</scope>
</reference>
<dbReference type="Proteomes" id="UP000887013">
    <property type="component" value="Unassembled WGS sequence"/>
</dbReference>
<name>A0A8X6N3Q6_NEPPI</name>
<accession>A0A8X6N3Q6</accession>
<dbReference type="EMBL" id="BMAW01053682">
    <property type="protein sequence ID" value="GFS92395.1"/>
    <property type="molecule type" value="Genomic_DNA"/>
</dbReference>
<keyword evidence="2" id="KW-1185">Reference proteome</keyword>
<organism evidence="1 2">
    <name type="scientific">Nephila pilipes</name>
    <name type="common">Giant wood spider</name>
    <name type="synonym">Nephila maculata</name>
    <dbReference type="NCBI Taxonomy" id="299642"/>
    <lineage>
        <taxon>Eukaryota</taxon>
        <taxon>Metazoa</taxon>
        <taxon>Ecdysozoa</taxon>
        <taxon>Arthropoda</taxon>
        <taxon>Chelicerata</taxon>
        <taxon>Arachnida</taxon>
        <taxon>Araneae</taxon>
        <taxon>Araneomorphae</taxon>
        <taxon>Entelegynae</taxon>
        <taxon>Araneoidea</taxon>
        <taxon>Nephilidae</taxon>
        <taxon>Nephila</taxon>
    </lineage>
</organism>
<sequence>MASPQLPQVQLMIQRLSFALSYGLGEKKDHEGKKNGRATLPTTGYALNLLSGKQPNGSITLINTTPKPLTCERTLLPDLSIQFANSIPVRKPMKWPDWQDIS</sequence>
<protein>
    <submittedName>
        <fullName evidence="1">Uncharacterized protein</fullName>
    </submittedName>
</protein>
<proteinExistence type="predicted"/>
<comment type="caution">
    <text evidence="1">The sequence shown here is derived from an EMBL/GenBank/DDBJ whole genome shotgun (WGS) entry which is preliminary data.</text>
</comment>
<dbReference type="AlphaFoldDB" id="A0A8X6N3Q6"/>
<evidence type="ECO:0000313" key="1">
    <source>
        <dbReference type="EMBL" id="GFS92395.1"/>
    </source>
</evidence>
<gene>
    <name evidence="1" type="ORF">NPIL_540231</name>
</gene>
<evidence type="ECO:0000313" key="2">
    <source>
        <dbReference type="Proteomes" id="UP000887013"/>
    </source>
</evidence>